<accession>D4B2T7</accession>
<proteinExistence type="predicted"/>
<gene>
    <name evidence="2" type="ORF">ARB_02770</name>
</gene>
<protein>
    <submittedName>
        <fullName evidence="2">Uncharacterized protein</fullName>
    </submittedName>
</protein>
<feature type="compositionally biased region" description="Basic and acidic residues" evidence="1">
    <location>
        <begin position="286"/>
        <end position="297"/>
    </location>
</feature>
<name>D4B2T7_ARTBC</name>
<dbReference type="eggNOG" id="ENOG502SYDX">
    <property type="taxonomic scope" value="Eukaryota"/>
</dbReference>
<sequence length="406" mass="45627">MNHSYVFGGEDMSKFASDDVAGLMALHNYAYDIDQSGPSHDQGGAVDGEESTELEFKAENQTNAVDAEGGQEIVEQGQEQQEHQTTDNNLFEFDDLFNLTGSPDRMCDADLAPKNPQTHNFENAQASSFSEVAYNTSPVQSSKQFRTPQSATTDGTGELKQSPHDHNADLDTENVDDRTFYEAFAAYTAGPQVEPPQPYPNQNNMNPGVTQDLQTATGHSTSNVYSSSPPYDQAPGNPAIARPALMTWSLQNDPSRNDGPVEIKDERQNYKDPSDTVTLQFSSSKEANDYRPDRRPMPFDPTIPRTTYERQECVIKLIKAMRSFECATDNWGMIKPFATKKFSDRKIEICCWNILDCCIVRQEAGPFLTPEEEALKNKTRKNKQNFAERFGDMLRILRVRYFFLAL</sequence>
<comment type="caution">
    <text evidence="2">The sequence shown here is derived from an EMBL/GenBank/DDBJ whole genome shotgun (WGS) entry which is preliminary data.</text>
</comment>
<dbReference type="GeneID" id="9525155"/>
<feature type="region of interest" description="Disordered" evidence="1">
    <location>
        <begin position="133"/>
        <end position="171"/>
    </location>
</feature>
<reference evidence="3" key="1">
    <citation type="journal article" date="2011" name="Genome Biol.">
        <title>Comparative and functional genomics provide insights into the pathogenicity of dermatophytic fungi.</title>
        <authorList>
            <person name="Burmester A."/>
            <person name="Shelest E."/>
            <person name="Gloeckner G."/>
            <person name="Heddergott C."/>
            <person name="Schindler S."/>
            <person name="Staib P."/>
            <person name="Heidel A."/>
            <person name="Felder M."/>
            <person name="Petzold A."/>
            <person name="Szafranski K."/>
            <person name="Feuermann M."/>
            <person name="Pedruzzi I."/>
            <person name="Priebe S."/>
            <person name="Groth M."/>
            <person name="Winkler R."/>
            <person name="Li W."/>
            <person name="Kniemeyer O."/>
            <person name="Schroeckh V."/>
            <person name="Hertweck C."/>
            <person name="Hube B."/>
            <person name="White T.C."/>
            <person name="Platzer M."/>
            <person name="Guthke R."/>
            <person name="Heitman J."/>
            <person name="Woestemeyer J."/>
            <person name="Zipfel P.F."/>
            <person name="Monod M."/>
            <person name="Brakhage A.A."/>
        </authorList>
    </citation>
    <scope>NUCLEOTIDE SEQUENCE [LARGE SCALE GENOMIC DNA]</scope>
    <source>
        <strain evidence="3">ATCC MYA-4681 / CBS 112371</strain>
    </source>
</reference>
<feature type="region of interest" description="Disordered" evidence="1">
    <location>
        <begin position="250"/>
        <end position="303"/>
    </location>
</feature>
<feature type="compositionally biased region" description="Polar residues" evidence="1">
    <location>
        <begin position="275"/>
        <end position="285"/>
    </location>
</feature>
<feature type="compositionally biased region" description="Basic and acidic residues" evidence="1">
    <location>
        <begin position="161"/>
        <end position="171"/>
    </location>
</feature>
<dbReference type="RefSeq" id="XP_003011038.1">
    <property type="nucleotide sequence ID" value="XM_003010992.1"/>
</dbReference>
<keyword evidence="3" id="KW-1185">Reference proteome</keyword>
<dbReference type="AlphaFoldDB" id="D4B2T7"/>
<dbReference type="Proteomes" id="UP000008866">
    <property type="component" value="Unassembled WGS sequence"/>
</dbReference>
<feature type="compositionally biased region" description="Polar residues" evidence="1">
    <location>
        <begin position="208"/>
        <end position="230"/>
    </location>
</feature>
<evidence type="ECO:0000313" key="2">
    <source>
        <dbReference type="EMBL" id="EFE30398.1"/>
    </source>
</evidence>
<dbReference type="EMBL" id="ABSU01000030">
    <property type="protein sequence ID" value="EFE30398.1"/>
    <property type="molecule type" value="Genomic_DNA"/>
</dbReference>
<dbReference type="HOGENOM" id="CLU_677870_0_0_1"/>
<organism evidence="2 3">
    <name type="scientific">Arthroderma benhamiae (strain ATCC MYA-4681 / CBS 112371)</name>
    <name type="common">Trichophyton mentagrophytes</name>
    <dbReference type="NCBI Taxonomy" id="663331"/>
    <lineage>
        <taxon>Eukaryota</taxon>
        <taxon>Fungi</taxon>
        <taxon>Dikarya</taxon>
        <taxon>Ascomycota</taxon>
        <taxon>Pezizomycotina</taxon>
        <taxon>Eurotiomycetes</taxon>
        <taxon>Eurotiomycetidae</taxon>
        <taxon>Onygenales</taxon>
        <taxon>Arthrodermataceae</taxon>
        <taxon>Trichophyton</taxon>
    </lineage>
</organism>
<feature type="compositionally biased region" description="Polar residues" evidence="1">
    <location>
        <begin position="133"/>
        <end position="155"/>
    </location>
</feature>
<evidence type="ECO:0000256" key="1">
    <source>
        <dbReference type="SAM" id="MobiDB-lite"/>
    </source>
</evidence>
<feature type="region of interest" description="Disordered" evidence="1">
    <location>
        <begin position="190"/>
        <end position="235"/>
    </location>
</feature>
<dbReference type="KEGG" id="abe:ARB_02770"/>
<evidence type="ECO:0000313" key="3">
    <source>
        <dbReference type="Proteomes" id="UP000008866"/>
    </source>
</evidence>
<feature type="compositionally biased region" description="Basic and acidic residues" evidence="1">
    <location>
        <begin position="255"/>
        <end position="274"/>
    </location>
</feature>